<dbReference type="Proteomes" id="UP000016023">
    <property type="component" value="Unassembled WGS sequence"/>
</dbReference>
<keyword evidence="1" id="KW-0472">Membrane</keyword>
<dbReference type="HOGENOM" id="CLU_102841_0_0_10"/>
<organism evidence="2 3">
    <name type="scientific">Prevotella micans F0438</name>
    <dbReference type="NCBI Taxonomy" id="883158"/>
    <lineage>
        <taxon>Bacteria</taxon>
        <taxon>Pseudomonadati</taxon>
        <taxon>Bacteroidota</taxon>
        <taxon>Bacteroidia</taxon>
        <taxon>Bacteroidales</taxon>
        <taxon>Prevotellaceae</taxon>
        <taxon>Prevotella</taxon>
    </lineage>
</organism>
<accession>H1Q3T6</accession>
<keyword evidence="1" id="KW-0812">Transmembrane</keyword>
<gene>
    <name evidence="2" type="ORF">HMPREF9140_01574</name>
</gene>
<dbReference type="RefSeq" id="WP_006953066.1">
    <property type="nucleotide sequence ID" value="NZ_JH594522.1"/>
</dbReference>
<keyword evidence="1" id="KW-1133">Transmembrane helix</keyword>
<comment type="caution">
    <text evidence="2">The sequence shown here is derived from an EMBL/GenBank/DDBJ whole genome shotgun (WGS) entry which is preliminary data.</text>
</comment>
<name>H1Q3T6_9BACT</name>
<dbReference type="InterPro" id="IPR025324">
    <property type="entry name" value="DUF4230"/>
</dbReference>
<dbReference type="eggNOG" id="ENOG5032S1P">
    <property type="taxonomic scope" value="Bacteria"/>
</dbReference>
<dbReference type="STRING" id="883158.HMPREF9140_01574"/>
<feature type="transmembrane region" description="Helical" evidence="1">
    <location>
        <begin position="20"/>
        <end position="40"/>
    </location>
</feature>
<dbReference type="Pfam" id="PF14014">
    <property type="entry name" value="DUF4230"/>
    <property type="match status" value="1"/>
</dbReference>
<evidence type="ECO:0000313" key="2">
    <source>
        <dbReference type="EMBL" id="EHO68534.1"/>
    </source>
</evidence>
<evidence type="ECO:0008006" key="4">
    <source>
        <dbReference type="Google" id="ProtNLM"/>
    </source>
</evidence>
<evidence type="ECO:0000256" key="1">
    <source>
        <dbReference type="SAM" id="Phobius"/>
    </source>
</evidence>
<dbReference type="PATRIC" id="fig|883158.3.peg.1575"/>
<proteinExistence type="predicted"/>
<protein>
    <recommendedName>
        <fullName evidence="4">DUF4230 domain-containing protein</fullName>
    </recommendedName>
</protein>
<sequence>MKKREKIILSLIENRRIIKWALIASAILMLIVASAVIFWLNHDNKIETSVDERINITPTQIRQIENIGQWEFLSISDEEMIDTTRRGFFSDAQLVRIYYGTLRLGIDLQKTTPHWLCVEADTLLVATLPPIQLLDYNFIDEAQTKSFIQSGSWNPSDLERLYQKAHKTMLKRCLTQQNIATAKENAELQFTSLLNSMGFKATRIEWQE</sequence>
<keyword evidence="3" id="KW-1185">Reference proteome</keyword>
<evidence type="ECO:0000313" key="3">
    <source>
        <dbReference type="Proteomes" id="UP000016023"/>
    </source>
</evidence>
<dbReference type="AlphaFoldDB" id="H1Q3T6"/>
<dbReference type="EMBL" id="AGWK01000042">
    <property type="protein sequence ID" value="EHO68534.1"/>
    <property type="molecule type" value="Genomic_DNA"/>
</dbReference>
<reference evidence="2 3" key="1">
    <citation type="submission" date="2011-12" db="EMBL/GenBank/DDBJ databases">
        <title>The Genome Sequence of Prevotella micans F0438.</title>
        <authorList>
            <consortium name="The Broad Institute Genome Sequencing Platform"/>
            <person name="Earl A."/>
            <person name="Ward D."/>
            <person name="Feldgarden M."/>
            <person name="Gevers D."/>
            <person name="Izard J."/>
            <person name="Baranova O.V."/>
            <person name="Blanton J.M."/>
            <person name="Wade W.G."/>
            <person name="Dewhirst F.E."/>
            <person name="Young S.K."/>
            <person name="Zeng Q."/>
            <person name="Gargeya S."/>
            <person name="Fitzgerald M."/>
            <person name="Haas B."/>
            <person name="Abouelleil A."/>
            <person name="Alvarado L."/>
            <person name="Arachchi H.M."/>
            <person name="Berlin A."/>
            <person name="Chapman S.B."/>
            <person name="Gearin G."/>
            <person name="Goldberg J."/>
            <person name="Griggs A."/>
            <person name="Gujja S."/>
            <person name="Hansen M."/>
            <person name="Heiman D."/>
            <person name="Howarth C."/>
            <person name="Larimer J."/>
            <person name="Lui A."/>
            <person name="MacDonald P.J.P."/>
            <person name="McCowen C."/>
            <person name="Montmayeur A."/>
            <person name="Murphy C."/>
            <person name="Neiman D."/>
            <person name="Pearson M."/>
            <person name="Priest M."/>
            <person name="Roberts A."/>
            <person name="Saif S."/>
            <person name="Shea T."/>
            <person name="Sisk P."/>
            <person name="Stolte C."/>
            <person name="Sykes S."/>
            <person name="Wortman J."/>
            <person name="Nusbaum C."/>
            <person name="Birren B."/>
        </authorList>
    </citation>
    <scope>NUCLEOTIDE SEQUENCE [LARGE SCALE GENOMIC DNA]</scope>
    <source>
        <strain evidence="2 3">F0438</strain>
    </source>
</reference>